<dbReference type="PANTHER" id="PTHR22727:SF3">
    <property type="entry name" value="ENDOSOME_LYSOSOME-ASSOCIATED APOPTOSIS AND AUTOPHAGY REGULATOR FAMILY MEMBER 2"/>
    <property type="match status" value="1"/>
</dbReference>
<keyword evidence="1" id="KW-0812">Transmembrane</keyword>
<dbReference type="SMART" id="SM01411">
    <property type="entry name" value="Ephrin_rec_like"/>
    <property type="match status" value="1"/>
</dbReference>
<evidence type="ECO:0000313" key="4">
    <source>
        <dbReference type="Proteomes" id="UP000314986"/>
    </source>
</evidence>
<keyword evidence="1" id="KW-1133">Transmembrane helix</keyword>
<dbReference type="Proteomes" id="UP000314986">
    <property type="component" value="Unassembled WGS sequence"/>
</dbReference>
<feature type="domain" description="Elapor1-like galactose binding" evidence="2">
    <location>
        <begin position="2"/>
        <end position="51"/>
    </location>
</feature>
<dbReference type="Gene3D" id="2.10.50.10">
    <property type="entry name" value="Tumor Necrosis Factor Receptor, subunit A, domain 2"/>
    <property type="match status" value="1"/>
</dbReference>
<organism evidence="3 4">
    <name type="scientific">Callorhinchus milii</name>
    <name type="common">Ghost shark</name>
    <dbReference type="NCBI Taxonomy" id="7868"/>
    <lineage>
        <taxon>Eukaryota</taxon>
        <taxon>Metazoa</taxon>
        <taxon>Chordata</taxon>
        <taxon>Craniata</taxon>
        <taxon>Vertebrata</taxon>
        <taxon>Chondrichthyes</taxon>
        <taxon>Holocephali</taxon>
        <taxon>Chimaeriformes</taxon>
        <taxon>Callorhinchidae</taxon>
        <taxon>Callorhinchus</taxon>
    </lineage>
</organism>
<dbReference type="AlphaFoldDB" id="A0A4W3GS69"/>
<evidence type="ECO:0000259" key="2">
    <source>
        <dbReference type="Pfam" id="PF23032"/>
    </source>
</evidence>
<reference evidence="4" key="2">
    <citation type="journal article" date="2007" name="PLoS Biol.">
        <title>Survey sequencing and comparative analysis of the elephant shark (Callorhinchus milii) genome.</title>
        <authorList>
            <person name="Venkatesh B."/>
            <person name="Kirkness E.F."/>
            <person name="Loh Y.H."/>
            <person name="Halpern A.L."/>
            <person name="Lee A.P."/>
            <person name="Johnson J."/>
            <person name="Dandona N."/>
            <person name="Viswanathan L.D."/>
            <person name="Tay A."/>
            <person name="Venter J.C."/>
            <person name="Strausberg R.L."/>
            <person name="Brenner S."/>
        </authorList>
    </citation>
    <scope>NUCLEOTIDE SEQUENCE [LARGE SCALE GENOMIC DNA]</scope>
</reference>
<accession>A0A4W3GS69</accession>
<reference evidence="3" key="5">
    <citation type="submission" date="2025-09" db="UniProtKB">
        <authorList>
            <consortium name="Ensembl"/>
        </authorList>
    </citation>
    <scope>IDENTIFICATION</scope>
</reference>
<reference evidence="4" key="1">
    <citation type="journal article" date="2006" name="Science">
        <title>Ancient noncoding elements conserved in the human genome.</title>
        <authorList>
            <person name="Venkatesh B."/>
            <person name="Kirkness E.F."/>
            <person name="Loh Y.H."/>
            <person name="Halpern A.L."/>
            <person name="Lee A.P."/>
            <person name="Johnson J."/>
            <person name="Dandona N."/>
            <person name="Viswanathan L.D."/>
            <person name="Tay A."/>
            <person name="Venter J.C."/>
            <person name="Strausberg R.L."/>
            <person name="Brenner S."/>
        </authorList>
    </citation>
    <scope>NUCLEOTIDE SEQUENCE [LARGE SCALE GENOMIC DNA]</scope>
</reference>
<reference evidence="4" key="3">
    <citation type="journal article" date="2014" name="Nature">
        <title>Elephant shark genome provides unique insights into gnathostome evolution.</title>
        <authorList>
            <consortium name="International Elephant Shark Genome Sequencing Consortium"/>
            <person name="Venkatesh B."/>
            <person name="Lee A.P."/>
            <person name="Ravi V."/>
            <person name="Maurya A.K."/>
            <person name="Lian M.M."/>
            <person name="Swann J.B."/>
            <person name="Ohta Y."/>
            <person name="Flajnik M.F."/>
            <person name="Sutoh Y."/>
            <person name="Kasahara M."/>
            <person name="Hoon S."/>
            <person name="Gangu V."/>
            <person name="Roy S.W."/>
            <person name="Irimia M."/>
            <person name="Korzh V."/>
            <person name="Kondrychyn I."/>
            <person name="Lim Z.W."/>
            <person name="Tay B.H."/>
            <person name="Tohari S."/>
            <person name="Kong K.W."/>
            <person name="Ho S."/>
            <person name="Lorente-Galdos B."/>
            <person name="Quilez J."/>
            <person name="Marques-Bonet T."/>
            <person name="Raney B.J."/>
            <person name="Ingham P.W."/>
            <person name="Tay A."/>
            <person name="Hillier L.W."/>
            <person name="Minx P."/>
            <person name="Boehm T."/>
            <person name="Wilson R.K."/>
            <person name="Brenner S."/>
            <person name="Warren W.C."/>
        </authorList>
    </citation>
    <scope>NUCLEOTIDE SEQUENCE [LARGE SCALE GENOMIC DNA]</scope>
</reference>
<dbReference type="InterPro" id="IPR039181">
    <property type="entry name" value="Elapor1/2"/>
</dbReference>
<evidence type="ECO:0000313" key="3">
    <source>
        <dbReference type="Ensembl" id="ENSCMIP00000006988.1"/>
    </source>
</evidence>
<protein>
    <submittedName>
        <fullName evidence="3">UPF0577 protein KIAA1324-like homolog</fullName>
    </submittedName>
</protein>
<name>A0A4W3GS69_CALMI</name>
<sequence length="165" mass="18429">MSLTDSGEWKSHSVNLKTGTNVLYWRTTGILLGNKIVKPVLLKSISIEGVAYTSECFQCKPGTFSPAAGSTVCQLCPRNTFSQRGASSCQTCNLVQQFSGRAVYVYVYMCVCPIYTVSLATIYSVDFQRKDRVCARAARHARRMTTFKSILHVTRKERSGLLFFD</sequence>
<evidence type="ECO:0000256" key="1">
    <source>
        <dbReference type="SAM" id="Phobius"/>
    </source>
</evidence>
<proteinExistence type="predicted"/>
<dbReference type="GeneTree" id="ENSGT00940000154983"/>
<dbReference type="Ensembl" id="ENSCMIT00000007209.1">
    <property type="protein sequence ID" value="ENSCMIP00000006988.1"/>
    <property type="gene ID" value="ENSCMIG00000003911.1"/>
</dbReference>
<dbReference type="Pfam" id="PF23032">
    <property type="entry name" value="GBD_ELAPOR1-like_3rd"/>
    <property type="match status" value="1"/>
</dbReference>
<dbReference type="GO" id="GO:0016020">
    <property type="term" value="C:membrane"/>
    <property type="evidence" value="ECO:0007669"/>
    <property type="project" value="TreeGrafter"/>
</dbReference>
<keyword evidence="4" id="KW-1185">Reference proteome</keyword>
<dbReference type="PANTHER" id="PTHR22727">
    <property type="entry name" value="PROTEIN CBG13728"/>
    <property type="match status" value="1"/>
</dbReference>
<reference evidence="3" key="4">
    <citation type="submission" date="2025-08" db="UniProtKB">
        <authorList>
            <consortium name="Ensembl"/>
        </authorList>
    </citation>
    <scope>IDENTIFICATION</scope>
</reference>
<keyword evidence="1" id="KW-0472">Membrane</keyword>
<feature type="transmembrane region" description="Helical" evidence="1">
    <location>
        <begin position="103"/>
        <end position="123"/>
    </location>
</feature>
<dbReference type="GO" id="GO:0030513">
    <property type="term" value="P:positive regulation of BMP signaling pathway"/>
    <property type="evidence" value="ECO:0007669"/>
    <property type="project" value="TreeGrafter"/>
</dbReference>
<dbReference type="InParanoid" id="A0A4W3GS69"/>
<dbReference type="InterPro" id="IPR056609">
    <property type="entry name" value="Elapor1-like_3rd"/>
</dbReference>